<dbReference type="Proteomes" id="UP001162992">
    <property type="component" value="Chromosome 1"/>
</dbReference>
<proteinExistence type="predicted"/>
<gene>
    <name evidence="1" type="ORF">O6H91_01G039200</name>
</gene>
<organism evidence="1 2">
    <name type="scientific">Diphasiastrum complanatum</name>
    <name type="common">Issler's clubmoss</name>
    <name type="synonym">Lycopodium complanatum</name>
    <dbReference type="NCBI Taxonomy" id="34168"/>
    <lineage>
        <taxon>Eukaryota</taxon>
        <taxon>Viridiplantae</taxon>
        <taxon>Streptophyta</taxon>
        <taxon>Embryophyta</taxon>
        <taxon>Tracheophyta</taxon>
        <taxon>Lycopodiopsida</taxon>
        <taxon>Lycopodiales</taxon>
        <taxon>Lycopodiaceae</taxon>
        <taxon>Lycopodioideae</taxon>
        <taxon>Diphasiastrum</taxon>
    </lineage>
</organism>
<keyword evidence="2" id="KW-1185">Reference proteome</keyword>
<accession>A0ACC2EQ13</accession>
<protein>
    <submittedName>
        <fullName evidence="1">Uncharacterized protein</fullName>
    </submittedName>
</protein>
<evidence type="ECO:0000313" key="2">
    <source>
        <dbReference type="Proteomes" id="UP001162992"/>
    </source>
</evidence>
<name>A0ACC2EQ13_DIPCM</name>
<sequence>MEGDKVIKSSLRSSYGMIGLQLVDPAGFKYFDFYILHCPTVEYPLIDRVYDYRESTMANSKYLFRWPVIPGDFFTFSDTCTQLAAFFTMSKENSNGNVRLVGWYAHFLQIWLLRQWGRNNHPQNLKLKQRWCNPNIPLEPGFDIFVLKVRDACFKERKVLNEKFLHKFLEGVNPIFIDQNQEKIKR</sequence>
<reference evidence="2" key="1">
    <citation type="journal article" date="2024" name="Proc. Natl. Acad. Sci. U.S.A.">
        <title>Extraordinary preservation of gene collinearity over three hundred million years revealed in homosporous lycophytes.</title>
        <authorList>
            <person name="Li C."/>
            <person name="Wickell D."/>
            <person name="Kuo L.Y."/>
            <person name="Chen X."/>
            <person name="Nie B."/>
            <person name="Liao X."/>
            <person name="Peng D."/>
            <person name="Ji J."/>
            <person name="Jenkins J."/>
            <person name="Williams M."/>
            <person name="Shu S."/>
            <person name="Plott C."/>
            <person name="Barry K."/>
            <person name="Rajasekar S."/>
            <person name="Grimwood J."/>
            <person name="Han X."/>
            <person name="Sun S."/>
            <person name="Hou Z."/>
            <person name="He W."/>
            <person name="Dai G."/>
            <person name="Sun C."/>
            <person name="Schmutz J."/>
            <person name="Leebens-Mack J.H."/>
            <person name="Li F.W."/>
            <person name="Wang L."/>
        </authorList>
    </citation>
    <scope>NUCLEOTIDE SEQUENCE [LARGE SCALE GENOMIC DNA]</scope>
    <source>
        <strain evidence="2">cv. PW_Plant_1</strain>
    </source>
</reference>
<dbReference type="EMBL" id="CM055092">
    <property type="protein sequence ID" value="KAJ7568584.1"/>
    <property type="molecule type" value="Genomic_DNA"/>
</dbReference>
<evidence type="ECO:0000313" key="1">
    <source>
        <dbReference type="EMBL" id="KAJ7568584.1"/>
    </source>
</evidence>
<comment type="caution">
    <text evidence="1">The sequence shown here is derived from an EMBL/GenBank/DDBJ whole genome shotgun (WGS) entry which is preliminary data.</text>
</comment>